<dbReference type="Proteomes" id="UP000245820">
    <property type="component" value="Chromosome"/>
</dbReference>
<name>A0A2S2DG32_9BURK</name>
<dbReference type="RefSeq" id="WP_109344693.1">
    <property type="nucleotide sequence ID" value="NZ_CP029343.1"/>
</dbReference>
<dbReference type="AlphaFoldDB" id="A0A2S2DG32"/>
<keyword evidence="2" id="KW-1185">Reference proteome</keyword>
<evidence type="ECO:0000313" key="1">
    <source>
        <dbReference type="EMBL" id="AWL04308.1"/>
    </source>
</evidence>
<protein>
    <submittedName>
        <fullName evidence="1">Uncharacterized protein</fullName>
    </submittedName>
</protein>
<evidence type="ECO:0000313" key="2">
    <source>
        <dbReference type="Proteomes" id="UP000245820"/>
    </source>
</evidence>
<dbReference type="EMBL" id="CP029343">
    <property type="protein sequence ID" value="AWL04308.1"/>
    <property type="molecule type" value="Genomic_DNA"/>
</dbReference>
<reference evidence="1 2" key="1">
    <citation type="submission" date="2018-05" db="EMBL/GenBank/DDBJ databases">
        <title>Complete genome sequence of Massilia oculi sp. nov. CCUG 43427T (=DSM 26321T), the type strain of M. oculi, and comparison with genome sequences of other Massilia strains.</title>
        <authorList>
            <person name="Zhu B."/>
        </authorList>
    </citation>
    <scope>NUCLEOTIDE SEQUENCE [LARGE SCALE GENOMIC DNA]</scope>
    <source>
        <strain evidence="1 2">CCUG 43427</strain>
    </source>
</reference>
<sequence length="78" mass="8176">MSLLASDYVGPVAGGSVVYVIVGDRAKFDQIARPVTEHPAGPAGRVLTKTIGATARSEDGLVIFQHWPDSSISQGEKP</sequence>
<proteinExistence type="predicted"/>
<accession>A0A2S2DG32</accession>
<gene>
    <name evidence="1" type="ORF">DIR46_07575</name>
</gene>
<dbReference type="KEGG" id="mtim:DIR46_07575"/>
<organism evidence="1 2">
    <name type="scientific">Massilia oculi</name>
    <dbReference type="NCBI Taxonomy" id="945844"/>
    <lineage>
        <taxon>Bacteria</taxon>
        <taxon>Pseudomonadati</taxon>
        <taxon>Pseudomonadota</taxon>
        <taxon>Betaproteobacteria</taxon>
        <taxon>Burkholderiales</taxon>
        <taxon>Oxalobacteraceae</taxon>
        <taxon>Telluria group</taxon>
        <taxon>Massilia</taxon>
    </lineage>
</organism>